<dbReference type="Gene3D" id="2.30.30.40">
    <property type="entry name" value="SH3 Domains"/>
    <property type="match status" value="1"/>
</dbReference>
<feature type="region of interest" description="Disordered" evidence="4">
    <location>
        <begin position="997"/>
        <end position="1058"/>
    </location>
</feature>
<reference evidence="7 8" key="1">
    <citation type="submission" date="2016-08" db="EMBL/GenBank/DDBJ databases">
        <title>Genomes of anaerobic fungi encode conserved fungal cellulosomes for biomass hydrolysis.</title>
        <authorList>
            <consortium name="DOE Joint Genome Institute"/>
            <person name="Haitjema C.H."/>
            <person name="Gilmore S.P."/>
            <person name="Henske J.K."/>
            <person name="Solomon K.V."/>
            <person name="De Groot R."/>
            <person name="Kuo A."/>
            <person name="Mondo S.J."/>
            <person name="Salamov A.A."/>
            <person name="Labutti K."/>
            <person name="Zhao Z."/>
            <person name="Chiniquy J."/>
            <person name="Barry K."/>
            <person name="Brewer H.M."/>
            <person name="Purvine S.O."/>
            <person name="Wright A.T."/>
            <person name="Boxma B."/>
            <person name="Van Alen T."/>
            <person name="Hackstein J.H."/>
            <person name="Baker S.E."/>
            <person name="Grigoriev I.V."/>
            <person name="O'Malley M.A."/>
        </authorList>
    </citation>
    <scope>NUCLEOTIDE SEQUENCE [LARGE SCALE GENOMIC DNA]</scope>
    <source>
        <strain evidence="8">finn</strain>
    </source>
</reference>
<accession>A0A1Y1V3K6</accession>
<evidence type="ECO:0000313" key="7">
    <source>
        <dbReference type="EMBL" id="ORX45157.1"/>
    </source>
</evidence>
<feature type="region of interest" description="Disordered" evidence="4">
    <location>
        <begin position="2174"/>
        <end position="2194"/>
    </location>
</feature>
<feature type="coiled-coil region" evidence="3">
    <location>
        <begin position="1098"/>
        <end position="1128"/>
    </location>
</feature>
<feature type="compositionally biased region" description="Polar residues" evidence="4">
    <location>
        <begin position="1018"/>
        <end position="1033"/>
    </location>
</feature>
<dbReference type="Gene3D" id="3.10.20.90">
    <property type="entry name" value="Phosphatidylinositol 3-kinase Catalytic Subunit, Chain A, domain 1"/>
    <property type="match status" value="2"/>
</dbReference>
<dbReference type="Proteomes" id="UP000193719">
    <property type="component" value="Unassembled WGS sequence"/>
</dbReference>
<dbReference type="InterPro" id="IPR053039">
    <property type="entry name" value="Polarity_Bud-Selection_Reg"/>
</dbReference>
<feature type="compositionally biased region" description="Basic and acidic residues" evidence="4">
    <location>
        <begin position="2240"/>
        <end position="2256"/>
    </location>
</feature>
<gene>
    <name evidence="7" type="ORF">BCR36DRAFT_333430</name>
</gene>
<evidence type="ECO:0000259" key="6">
    <source>
        <dbReference type="PROSITE" id="PS50200"/>
    </source>
</evidence>
<dbReference type="PANTHER" id="PTHR47775">
    <property type="entry name" value="BUD SITE SELECTION PROTEIN 14"/>
    <property type="match status" value="1"/>
</dbReference>
<dbReference type="GO" id="GO:0030950">
    <property type="term" value="P:establishment or maintenance of actin cytoskeleton polarity"/>
    <property type="evidence" value="ECO:0007669"/>
    <property type="project" value="TreeGrafter"/>
</dbReference>
<dbReference type="PANTHER" id="PTHR47775:SF1">
    <property type="entry name" value="BUD SITE SELECTION PROTEIN 14"/>
    <property type="match status" value="1"/>
</dbReference>
<sequence length="2300" mass="267831">MQFFSLERYRSRYGHNEEYNETNQQDLRYMNGRSDMYIEEAEDFEDDYSDDDDYDLESPVSDLDIDISEIDFSKVYAYHTFIANVEGQICVQKDDVLDLLDDTHDYWWLVRCISTNEIGYLPADNIELPYERVARANRFKNVQVAAVMPQDTLHRYKERTKKIKFSATPPTIHIVENRQDFEDYDEYGSDEGPFYGEEEEEDDDDNDNEQHNPSNQINNNMYGTSMNIMNNKLNNSINFNNPNGPFGGNNIILSTEPFNHSLSLYDHEEKKYLKKGGFFSKLLKKNKKKKEKNKKLYDYLPQNYNQNYNMTMSLGTNNYNGNMNMYNINSLNRINGINNTNNINMNNLNKMNNISINNDMSNFDRMNGMNVNSNLNVNNFDRMNGMNVNSNSNINNFDRVNGIDINPNSNMNINQNEYTKYNAAAGNYNNSNIPNLTSIQAFPSRNEQPFFQQDYPSPSLNNNIQEYKNTNSFEDRNKDYRLQQKNFIPNESSNIYNNIPNENSFTNKQNISNMEYPDISLNDEERNNIKIMSNENSDDDQEINIEQDSKRRESTHSHLKSHRSERERDRDRDREKEKERDIRKDLKPRISSMHSSSKTSLIDKEKDRRKSERLPSSKRVTLSEKHISVLNPSSSSSINIIKIFTGNFDVEQTPYKSVSVNSNTTVKEMIKSALYRFKLPRDTYHDYYMSVIHFDSKEKTLNPNDEVFKILEHIKNKKLPGATKRLSQSVSILSEEDNANSSLVESNRLSRNILNDRNLKFILNKKNENSSHCRLVRVFIDQKDEFGKKMFKTVGVTSKETAENIIEYALKKFSILHGKSIDDFVLHAYTRKKLIPIRNSYIIFYLIKQEIEKGSRKVDFVMKEKTEHDREREKRKSMRKSKLKVENEDKEKKERIKSTLSQYAMYDDKFDPNETVMIPKIPKPVKSLDKSYSEYSQMSIDLTEEEKEKNNKELTNLINNLKSKGDESVLEGKSITPLSATRARSNSNNSITMKLNKIESPRINSPSMRFGSLDRNNKSNTDASKPNNNNMSSILGKINPRTSSSSYKGFSPSLDEKGSKINKNLAKQRLMPIVKPSHIRDIKDSEASTSSKVIDNENNFAGEEKSNLELLLAKAEQTKNHIKEEENITKEVLDDINDEESDDDEVIIQDPPQMPSKIQNRRGSSASTSSHVNFDEMLSTLDEISVMIPNNSKEKEKPKNDQENEENEVEDVKEEKIEVKQEIKKEDKDDNINNLPENPGFGIKGLITNLFRSNSISKSENESDDKSIKIEEEKEKKIENKNENISQENNDTGSIFNKLKFPTRGSSAEARKNSEDNSNGGSIFDKLKIPSRSTSNTKPNFSPELLSSKKNNSNVSITDLNENEKQSPQIKQDQENEKITTIQEKDKDVQVQNPVLTDATNKDKENLVDSLQDKKEQNEDNIIYSEENITENKEEIKEQLNKNIDNNEKKKELENSESKENDKPKKYKSILKAPKEYPMSEELRKLEDLRLEEAKRSSSIRHSRRLEKRKSKYRENSKDEDSKRDEEEEEVHRRRVRSMVSSRTRSSSRSSSRRHISTRLPERHSSKTKSDNDKNDREESTEDNEERRRRHASRRISERHSSRKSRHVSRRLLPETEEEKVKRHASRRLETDEERARRHASRRLETDEERARRHASRRLETDEERARRHASRRLETEEERARRHASRRLETDEERARRHASRRLETDEEREKRRSRRHLSKRAESNEEHHKRDHSEKDKEENEQTENKDSHRSIMTEKSHERHSRMAERHEHGYSHNSPTRSRINISGDILPNVENGNENEKNYDKVSLQQIKTTTNSDSVKDDQSLSVIDTDDIVIPDRALHMEERLYTKGKGHHSEASNTSMSSIGSGSSILSESSIGSHRSIDSNGSHHHHHHRRHSRSHSHSRNRSGSHDRQSSIHSSNSDIKKRESRHKSMRHRSSHSDSRNKSLGSPLINEKDRRSRHEHIRSRRDYNGEASPKLKADKFDNSKPGVSSSLKVSHRISSMVRPPRIDTRTSLRISIPNRQSIRKSTMSSSSDISINILMDEMRQLMTGTPSREQISPFAKELSKLEKLQKNNEDSGTSLIIENNINRQGSETYRDHIMHKIERSKRNSKTSLGNNSNTSFTSIELWRKAEERQFRFSNSSTDENVGKNIENLKKELEELAIDKEKRKSRLSMHRLSTGSTARSSTANRSSKFDDSYLKSLLDKLSDTKASKRYSQRNSRLVTDIVRKSINLDDRKEEEYEKEQEKQKEQDANDEENNRLLTSLNECEEKFESLNKDLNSILFNSIKLFDNLILS</sequence>
<feature type="compositionally biased region" description="Low complexity" evidence="4">
    <location>
        <begin position="1345"/>
        <end position="1354"/>
    </location>
</feature>
<organism evidence="7 8">
    <name type="scientific">Piromyces finnis</name>
    <dbReference type="NCBI Taxonomy" id="1754191"/>
    <lineage>
        <taxon>Eukaryota</taxon>
        <taxon>Fungi</taxon>
        <taxon>Fungi incertae sedis</taxon>
        <taxon>Chytridiomycota</taxon>
        <taxon>Chytridiomycota incertae sedis</taxon>
        <taxon>Neocallimastigomycetes</taxon>
        <taxon>Neocallimastigales</taxon>
        <taxon>Neocallimastigaceae</taxon>
        <taxon>Piromyces</taxon>
    </lineage>
</organism>
<protein>
    <recommendedName>
        <fullName evidence="9">SH3 domain-containing protein</fullName>
    </recommendedName>
</protein>
<dbReference type="InterPro" id="IPR029071">
    <property type="entry name" value="Ubiquitin-like_domsf"/>
</dbReference>
<evidence type="ECO:0008006" key="9">
    <source>
        <dbReference type="Google" id="ProtNLM"/>
    </source>
</evidence>
<dbReference type="Pfam" id="PF00018">
    <property type="entry name" value="SH3_1"/>
    <property type="match status" value="1"/>
</dbReference>
<evidence type="ECO:0000256" key="1">
    <source>
        <dbReference type="ARBA" id="ARBA00022443"/>
    </source>
</evidence>
<feature type="compositionally biased region" description="Acidic residues" evidence="4">
    <location>
        <begin position="196"/>
        <end position="207"/>
    </location>
</feature>
<feature type="compositionally biased region" description="Acidic residues" evidence="4">
    <location>
        <begin position="536"/>
        <end position="545"/>
    </location>
</feature>
<dbReference type="PROSITE" id="PS50002">
    <property type="entry name" value="SH3"/>
    <property type="match status" value="1"/>
</dbReference>
<keyword evidence="1 2" id="KW-0728">SH3 domain</keyword>
<feature type="compositionally biased region" description="Polar residues" evidence="4">
    <location>
        <begin position="1390"/>
        <end position="1399"/>
    </location>
</feature>
<feature type="compositionally biased region" description="Polar residues" evidence="4">
    <location>
        <begin position="211"/>
        <end position="220"/>
    </location>
</feature>
<dbReference type="SMART" id="SM00326">
    <property type="entry name" value="SH3"/>
    <property type="match status" value="1"/>
</dbReference>
<evidence type="ECO:0000256" key="2">
    <source>
        <dbReference type="PROSITE-ProRule" id="PRU00192"/>
    </source>
</evidence>
<reference evidence="7 8" key="2">
    <citation type="submission" date="2016-08" db="EMBL/GenBank/DDBJ databases">
        <title>Pervasive Adenine N6-methylation of Active Genes in Fungi.</title>
        <authorList>
            <consortium name="DOE Joint Genome Institute"/>
            <person name="Mondo S.J."/>
            <person name="Dannebaum R.O."/>
            <person name="Kuo R.C."/>
            <person name="Labutti K."/>
            <person name="Haridas S."/>
            <person name="Kuo A."/>
            <person name="Salamov A."/>
            <person name="Ahrendt S.R."/>
            <person name="Lipzen A."/>
            <person name="Sullivan W."/>
            <person name="Andreopoulos W.B."/>
            <person name="Clum A."/>
            <person name="Lindquist E."/>
            <person name="Daum C."/>
            <person name="Ramamoorthy G.K."/>
            <person name="Gryganskyi A."/>
            <person name="Culley D."/>
            <person name="Magnuson J.K."/>
            <person name="James T.Y."/>
            <person name="O'Malley M.A."/>
            <person name="Stajich J.E."/>
            <person name="Spatafora J.W."/>
            <person name="Visel A."/>
            <person name="Grigoriev I.V."/>
        </authorList>
    </citation>
    <scope>NUCLEOTIDE SEQUENCE [LARGE SCALE GENOMIC DNA]</scope>
    <source>
        <strain evidence="8">finn</strain>
    </source>
</reference>
<feature type="compositionally biased region" description="Basic and acidic residues" evidence="4">
    <location>
        <begin position="1721"/>
        <end position="1774"/>
    </location>
</feature>
<evidence type="ECO:0000313" key="8">
    <source>
        <dbReference type="Proteomes" id="UP000193719"/>
    </source>
</evidence>
<dbReference type="STRING" id="1754191.A0A1Y1V3K6"/>
<dbReference type="SUPFAM" id="SSF50044">
    <property type="entry name" value="SH3-domain"/>
    <property type="match status" value="1"/>
</dbReference>
<dbReference type="EMBL" id="MCFH01000041">
    <property type="protein sequence ID" value="ORX45157.1"/>
    <property type="molecule type" value="Genomic_DNA"/>
</dbReference>
<feature type="compositionally biased region" description="Basic and acidic residues" evidence="4">
    <location>
        <begin position="547"/>
        <end position="588"/>
    </location>
</feature>
<feature type="region of interest" description="Disordered" evidence="4">
    <location>
        <begin position="2240"/>
        <end position="2263"/>
    </location>
</feature>
<evidence type="ECO:0000256" key="3">
    <source>
        <dbReference type="SAM" id="Coils"/>
    </source>
</evidence>
<feature type="region of interest" description="Disordered" evidence="4">
    <location>
        <begin position="1851"/>
        <end position="2003"/>
    </location>
</feature>
<feature type="compositionally biased region" description="Basic residues" evidence="4">
    <location>
        <begin position="1929"/>
        <end position="1940"/>
    </location>
</feature>
<dbReference type="GO" id="GO:0051286">
    <property type="term" value="C:cell tip"/>
    <property type="evidence" value="ECO:0007669"/>
    <property type="project" value="TreeGrafter"/>
</dbReference>
<feature type="compositionally biased region" description="Basic and acidic residues" evidence="4">
    <location>
        <begin position="1192"/>
        <end position="1202"/>
    </location>
</feature>
<feature type="region of interest" description="Disordered" evidence="4">
    <location>
        <begin position="864"/>
        <end position="891"/>
    </location>
</feature>
<keyword evidence="3" id="KW-0175">Coiled coil</keyword>
<comment type="caution">
    <text evidence="7">The sequence shown here is derived from an EMBL/GenBank/DDBJ whole genome shotgun (WGS) entry which is preliminary data.</text>
</comment>
<name>A0A1Y1V3K6_9FUNG</name>
<keyword evidence="8" id="KW-1185">Reference proteome</keyword>
<feature type="compositionally biased region" description="Basic and acidic residues" evidence="4">
    <location>
        <begin position="1560"/>
        <end position="1578"/>
    </location>
</feature>
<feature type="domain" description="SH3" evidence="5">
    <location>
        <begin position="70"/>
        <end position="131"/>
    </location>
</feature>
<feature type="compositionally biased region" description="Basic and acidic residues" evidence="4">
    <location>
        <begin position="1400"/>
        <end position="1418"/>
    </location>
</feature>
<dbReference type="SMART" id="SM00314">
    <property type="entry name" value="RA"/>
    <property type="match status" value="1"/>
</dbReference>
<feature type="region of interest" description="Disordered" evidence="4">
    <location>
        <begin position="1189"/>
        <end position="1804"/>
    </location>
</feature>
<feature type="compositionally biased region" description="Basic residues" evidence="4">
    <location>
        <begin position="1498"/>
        <end position="1512"/>
    </location>
</feature>
<feature type="region of interest" description="Disordered" evidence="4">
    <location>
        <begin position="489"/>
        <end position="511"/>
    </location>
</feature>
<dbReference type="OrthoDB" id="196165at2759"/>
<dbReference type="PROSITE" id="PS50200">
    <property type="entry name" value="RA"/>
    <property type="match status" value="1"/>
</dbReference>
<feature type="compositionally biased region" description="Acidic residues" evidence="4">
    <location>
        <begin position="1203"/>
        <end position="1212"/>
    </location>
</feature>
<feature type="compositionally biased region" description="Basic and acidic residues" evidence="4">
    <location>
        <begin position="864"/>
        <end position="874"/>
    </location>
</feature>
<feature type="compositionally biased region" description="Low complexity" evidence="4">
    <location>
        <begin position="2182"/>
        <end position="2194"/>
    </location>
</feature>
<feature type="compositionally biased region" description="Polar residues" evidence="4">
    <location>
        <begin position="1156"/>
        <end position="1170"/>
    </location>
</feature>
<proteinExistence type="predicted"/>
<feature type="compositionally biased region" description="Low complexity" evidence="4">
    <location>
        <begin position="1538"/>
        <end position="1550"/>
    </location>
</feature>
<feature type="compositionally biased region" description="Basic and acidic residues" evidence="4">
    <location>
        <begin position="1627"/>
        <end position="1712"/>
    </location>
</feature>
<feature type="compositionally biased region" description="Basic and acidic residues" evidence="4">
    <location>
        <begin position="1481"/>
        <end position="1496"/>
    </location>
</feature>
<feature type="region of interest" description="Disordered" evidence="4">
    <location>
        <begin position="176"/>
        <end position="220"/>
    </location>
</feature>
<dbReference type="GO" id="GO:0015630">
    <property type="term" value="C:microtubule cytoskeleton"/>
    <property type="evidence" value="ECO:0007669"/>
    <property type="project" value="TreeGrafter"/>
</dbReference>
<feature type="compositionally biased region" description="Basic and acidic residues" evidence="4">
    <location>
        <begin position="1970"/>
        <end position="1988"/>
    </location>
</feature>
<feature type="region of interest" description="Disordered" evidence="4">
    <location>
        <begin position="532"/>
        <end position="619"/>
    </location>
</feature>
<feature type="compositionally biased region" description="Basic residues" evidence="4">
    <location>
        <begin position="1601"/>
        <end position="1610"/>
    </location>
</feature>
<feature type="compositionally biased region" description="Polar residues" evidence="4">
    <location>
        <begin position="1331"/>
        <end position="1340"/>
    </location>
</feature>
<evidence type="ECO:0000256" key="4">
    <source>
        <dbReference type="SAM" id="MobiDB-lite"/>
    </source>
</evidence>
<dbReference type="GO" id="GO:0007165">
    <property type="term" value="P:signal transduction"/>
    <property type="evidence" value="ECO:0007669"/>
    <property type="project" value="InterPro"/>
</dbReference>
<feature type="region of interest" description="Disordered" evidence="4">
    <location>
        <begin position="1146"/>
        <end position="1170"/>
    </location>
</feature>
<feature type="compositionally biased region" description="Basic and acidic residues" evidence="4">
    <location>
        <begin position="1513"/>
        <end position="1525"/>
    </location>
</feature>
<feature type="compositionally biased region" description="Basic and acidic residues" evidence="4">
    <location>
        <begin position="1372"/>
        <end position="1389"/>
    </location>
</feature>
<dbReference type="InterPro" id="IPR000159">
    <property type="entry name" value="RA_dom"/>
</dbReference>
<feature type="compositionally biased region" description="Basic and acidic residues" evidence="4">
    <location>
        <begin position="601"/>
        <end position="619"/>
    </location>
</feature>
<dbReference type="GO" id="GO:0008104">
    <property type="term" value="P:intracellular protein localization"/>
    <property type="evidence" value="ECO:0007669"/>
    <property type="project" value="TreeGrafter"/>
</dbReference>
<dbReference type="InterPro" id="IPR036028">
    <property type="entry name" value="SH3-like_dom_sf"/>
</dbReference>
<feature type="compositionally biased region" description="Basic residues" evidence="4">
    <location>
        <begin position="1890"/>
        <end position="1910"/>
    </location>
</feature>
<dbReference type="Pfam" id="PF00788">
    <property type="entry name" value="RA"/>
    <property type="match status" value="1"/>
</dbReference>
<feature type="compositionally biased region" description="Polar residues" evidence="4">
    <location>
        <begin position="1355"/>
        <end position="1371"/>
    </location>
</feature>
<feature type="compositionally biased region" description="Basic and acidic residues" evidence="4">
    <location>
        <begin position="1213"/>
        <end position="1231"/>
    </location>
</feature>
<dbReference type="SUPFAM" id="SSF54236">
    <property type="entry name" value="Ubiquitin-like"/>
    <property type="match status" value="1"/>
</dbReference>
<feature type="compositionally biased region" description="Basic and acidic residues" evidence="4">
    <location>
        <begin position="1259"/>
        <end position="1282"/>
    </location>
</feature>
<feature type="compositionally biased region" description="Basic and acidic residues" evidence="4">
    <location>
        <begin position="1430"/>
        <end position="1464"/>
    </location>
</feature>
<dbReference type="InterPro" id="IPR001452">
    <property type="entry name" value="SH3_domain"/>
</dbReference>
<feature type="domain" description="Ras-associating" evidence="6">
    <location>
        <begin position="637"/>
        <end position="768"/>
    </location>
</feature>
<feature type="compositionally biased region" description="Polar residues" evidence="4">
    <location>
        <begin position="1775"/>
        <end position="1785"/>
    </location>
</feature>
<feature type="compositionally biased region" description="Low complexity" evidence="4">
    <location>
        <begin position="1860"/>
        <end position="1888"/>
    </location>
</feature>
<evidence type="ECO:0000259" key="5">
    <source>
        <dbReference type="PROSITE" id="PS50002"/>
    </source>
</evidence>